<comment type="caution">
    <text evidence="2">The sequence shown here is derived from an EMBL/GenBank/DDBJ whole genome shotgun (WGS) entry which is preliminary data.</text>
</comment>
<feature type="non-terminal residue" evidence="2">
    <location>
        <position position="181"/>
    </location>
</feature>
<gene>
    <name evidence="2" type="ORF">PHMEG_00011083</name>
</gene>
<dbReference type="STRING" id="4795.A0A225WE55"/>
<evidence type="ECO:0000256" key="1">
    <source>
        <dbReference type="SAM" id="MobiDB-lite"/>
    </source>
</evidence>
<proteinExistence type="predicted"/>
<name>A0A225WE55_9STRA</name>
<protein>
    <submittedName>
        <fullName evidence="2">Uncharacterized protein</fullName>
    </submittedName>
</protein>
<feature type="compositionally biased region" description="Low complexity" evidence="1">
    <location>
        <begin position="56"/>
        <end position="67"/>
    </location>
</feature>
<feature type="region of interest" description="Disordered" evidence="1">
    <location>
        <begin position="148"/>
        <end position="181"/>
    </location>
</feature>
<feature type="region of interest" description="Disordered" evidence="1">
    <location>
        <begin position="1"/>
        <end position="67"/>
    </location>
</feature>
<feature type="compositionally biased region" description="Low complexity" evidence="1">
    <location>
        <begin position="28"/>
        <end position="46"/>
    </location>
</feature>
<dbReference type="AlphaFoldDB" id="A0A225WE55"/>
<dbReference type="OrthoDB" id="10627085at2759"/>
<evidence type="ECO:0000313" key="3">
    <source>
        <dbReference type="Proteomes" id="UP000198211"/>
    </source>
</evidence>
<evidence type="ECO:0000313" key="2">
    <source>
        <dbReference type="EMBL" id="OWZ15307.1"/>
    </source>
</evidence>
<accession>A0A225WE55</accession>
<keyword evidence="3" id="KW-1185">Reference proteome</keyword>
<sequence length="181" mass="19822">MLRQVSRTRVVRAAVHQRSFSVPPKAPNAPKTAPPTTAAKPPSNSKPVPPSPPKSTPASAAADSNTGSSLPKLLLLGLLSTPAATAVYVKQNPEWNPTALKDDSRWIKFRELVLGKEANTPAAVKRSPEDFSAAISKGEKEVKKEAEKAKKKVEKVEKKIEKKVEKKEEEKEDKKEKKEKK</sequence>
<reference evidence="3" key="1">
    <citation type="submission" date="2017-03" db="EMBL/GenBank/DDBJ databases">
        <title>Phytopthora megakarya and P. palmivora, two closely related causual agents of cacao black pod achieved similar genome size and gene model numbers by different mechanisms.</title>
        <authorList>
            <person name="Ali S."/>
            <person name="Shao J."/>
            <person name="Larry D.J."/>
            <person name="Kronmiller B."/>
            <person name="Shen D."/>
            <person name="Strem M.D."/>
            <person name="Melnick R.L."/>
            <person name="Guiltinan M.J."/>
            <person name="Tyler B.M."/>
            <person name="Meinhardt L.W."/>
            <person name="Bailey B.A."/>
        </authorList>
    </citation>
    <scope>NUCLEOTIDE SEQUENCE [LARGE SCALE GENOMIC DNA]</scope>
    <source>
        <strain evidence="3">zdho120</strain>
    </source>
</reference>
<dbReference type="EMBL" id="NBNE01001153">
    <property type="protein sequence ID" value="OWZ15307.1"/>
    <property type="molecule type" value="Genomic_DNA"/>
</dbReference>
<dbReference type="Proteomes" id="UP000198211">
    <property type="component" value="Unassembled WGS sequence"/>
</dbReference>
<organism evidence="2 3">
    <name type="scientific">Phytophthora megakarya</name>
    <dbReference type="NCBI Taxonomy" id="4795"/>
    <lineage>
        <taxon>Eukaryota</taxon>
        <taxon>Sar</taxon>
        <taxon>Stramenopiles</taxon>
        <taxon>Oomycota</taxon>
        <taxon>Peronosporomycetes</taxon>
        <taxon>Peronosporales</taxon>
        <taxon>Peronosporaceae</taxon>
        <taxon>Phytophthora</taxon>
    </lineage>
</organism>